<feature type="domain" description="DUF6089" evidence="2">
    <location>
        <begin position="2"/>
        <end position="226"/>
    </location>
</feature>
<dbReference type="Pfam" id="PF19573">
    <property type="entry name" value="DUF6089"/>
    <property type="match status" value="1"/>
</dbReference>
<comment type="caution">
    <text evidence="3">The sequence shown here is derived from an EMBL/GenBank/DDBJ whole genome shotgun (WGS) entry which is preliminary data.</text>
</comment>
<protein>
    <submittedName>
        <fullName evidence="3">DUF6089 family protein</fullName>
    </submittedName>
</protein>
<keyword evidence="1" id="KW-0732">Signal</keyword>
<sequence>MKKVYYIITLLLTVPFAHAQIHELGIFAGGSNFVGDVGRTNYIHPNEPAFGILYKWNKSPRFAWRFSATRAKISGDDSDSDISGRVERDLAFENTITEFSAGFEFNFFDFDQHESGFFMSPYLSSGINYFLYDNLYVMNKQYKTDDNSGSFALPIIAGIKMKISPNLILGLESGARYTFADDIDGSLPKNNSLEPYKFGNINSKDWYIFTGATLTYTFGQKPCYCRE</sequence>
<feature type="signal peptide" evidence="1">
    <location>
        <begin position="1"/>
        <end position="19"/>
    </location>
</feature>
<accession>A0ABT0TL58</accession>
<dbReference type="SUPFAM" id="SSF56925">
    <property type="entry name" value="OMPA-like"/>
    <property type="match status" value="1"/>
</dbReference>
<reference evidence="3 4" key="1">
    <citation type="submission" date="2022-05" db="EMBL/GenBank/DDBJ databases">
        <title>Flavobacterium sp., isolated from activated sludge.</title>
        <authorList>
            <person name="Ran Q."/>
        </authorList>
    </citation>
    <scope>NUCLEOTIDE SEQUENCE [LARGE SCALE GENOMIC DNA]</scope>
    <source>
        <strain evidence="3 4">HXWNR70</strain>
    </source>
</reference>
<gene>
    <name evidence="3" type="ORF">NAT50_01780</name>
</gene>
<dbReference type="Gene3D" id="2.40.160.20">
    <property type="match status" value="1"/>
</dbReference>
<evidence type="ECO:0000259" key="2">
    <source>
        <dbReference type="Pfam" id="PF19573"/>
    </source>
</evidence>
<proteinExistence type="predicted"/>
<name>A0ABT0TL58_9FLAO</name>
<evidence type="ECO:0000256" key="1">
    <source>
        <dbReference type="SAM" id="SignalP"/>
    </source>
</evidence>
<evidence type="ECO:0000313" key="4">
    <source>
        <dbReference type="Proteomes" id="UP001317191"/>
    </source>
</evidence>
<feature type="chain" id="PRO_5046113230" evidence="1">
    <location>
        <begin position="20"/>
        <end position="227"/>
    </location>
</feature>
<dbReference type="InterPro" id="IPR011250">
    <property type="entry name" value="OMP/PagP_B-barrel"/>
</dbReference>
<dbReference type="InterPro" id="IPR045743">
    <property type="entry name" value="DUF6089"/>
</dbReference>
<organism evidence="3 4">
    <name type="scientific">Flavobacterium luminosum</name>
    <dbReference type="NCBI Taxonomy" id="2949086"/>
    <lineage>
        <taxon>Bacteria</taxon>
        <taxon>Pseudomonadati</taxon>
        <taxon>Bacteroidota</taxon>
        <taxon>Flavobacteriia</taxon>
        <taxon>Flavobacteriales</taxon>
        <taxon>Flavobacteriaceae</taxon>
        <taxon>Flavobacterium</taxon>
    </lineage>
</organism>
<keyword evidence="4" id="KW-1185">Reference proteome</keyword>
<dbReference type="EMBL" id="JAMLJM010000001">
    <property type="protein sequence ID" value="MCL9808080.1"/>
    <property type="molecule type" value="Genomic_DNA"/>
</dbReference>
<dbReference type="Proteomes" id="UP001317191">
    <property type="component" value="Unassembled WGS sequence"/>
</dbReference>
<evidence type="ECO:0000313" key="3">
    <source>
        <dbReference type="EMBL" id="MCL9808080.1"/>
    </source>
</evidence>
<dbReference type="RefSeq" id="WP_250590883.1">
    <property type="nucleotide sequence ID" value="NZ_JAMLJM010000001.1"/>
</dbReference>